<evidence type="ECO:0000259" key="3">
    <source>
        <dbReference type="SMART" id="SM00079"/>
    </source>
</evidence>
<organism evidence="4">
    <name type="scientific">freshwater metagenome</name>
    <dbReference type="NCBI Taxonomy" id="449393"/>
    <lineage>
        <taxon>unclassified sequences</taxon>
        <taxon>metagenomes</taxon>
        <taxon>ecological metagenomes</taxon>
    </lineage>
</organism>
<evidence type="ECO:0000259" key="2">
    <source>
        <dbReference type="SMART" id="SM00062"/>
    </source>
</evidence>
<dbReference type="SMART" id="SM00062">
    <property type="entry name" value="PBPb"/>
    <property type="match status" value="1"/>
</dbReference>
<proteinExistence type="predicted"/>
<evidence type="ECO:0000256" key="1">
    <source>
        <dbReference type="ARBA" id="ARBA00022729"/>
    </source>
</evidence>
<accession>A0A6J7F0J2</accession>
<keyword evidence="1" id="KW-0732">Signal</keyword>
<dbReference type="InterPro" id="IPR001638">
    <property type="entry name" value="Solute-binding_3/MltF_N"/>
</dbReference>
<feature type="domain" description="Ionotropic glutamate receptor C-terminal" evidence="3">
    <location>
        <begin position="43"/>
        <end position="270"/>
    </location>
</feature>
<dbReference type="PANTHER" id="PTHR35936:SF17">
    <property type="entry name" value="ARGININE-BINDING EXTRACELLULAR PROTEIN ARTP"/>
    <property type="match status" value="1"/>
</dbReference>
<name>A0A6J7F0J2_9ZZZZ</name>
<evidence type="ECO:0000313" key="4">
    <source>
        <dbReference type="EMBL" id="CAB4887074.1"/>
    </source>
</evidence>
<dbReference type="SUPFAM" id="SSF53850">
    <property type="entry name" value="Periplasmic binding protein-like II"/>
    <property type="match status" value="1"/>
</dbReference>
<dbReference type="InterPro" id="IPR001320">
    <property type="entry name" value="Iontro_rcpt_C"/>
</dbReference>
<feature type="domain" description="Solute-binding protein family 3/N-terminal" evidence="2">
    <location>
        <begin position="43"/>
        <end position="271"/>
    </location>
</feature>
<dbReference type="EMBL" id="CAFBLZ010000082">
    <property type="protein sequence ID" value="CAB4887074.1"/>
    <property type="molecule type" value="Genomic_DNA"/>
</dbReference>
<sequence>MSIQKSISKKKIAAAALAALIAITLTSCGSEKAAACPQVKEGVLTIATDEPVYGPWFDNNDPTTGKGYEAAVAYAVADELGYAKDKVEWVRVPFNNVVAPGCRNFDFDINEFSITPERAKVIDFSTGYYDVTQAVITVKGSKIENANSIADLQGAKLGAQVGTTSYATITDVIKPTQEAAVFDTNDVAKQALANGQIDGLVVDLPTAFYITAVDLENGKIVGQFPAKAGGEQFGLVLSKGSWLTADISKAVDRLRENGTLAKIEDQWLAAGVDAPVLK</sequence>
<dbReference type="Pfam" id="PF00497">
    <property type="entry name" value="SBP_bac_3"/>
    <property type="match status" value="1"/>
</dbReference>
<reference evidence="4" key="1">
    <citation type="submission" date="2020-05" db="EMBL/GenBank/DDBJ databases">
        <authorList>
            <person name="Chiriac C."/>
            <person name="Salcher M."/>
            <person name="Ghai R."/>
            <person name="Kavagutti S V."/>
        </authorList>
    </citation>
    <scope>NUCLEOTIDE SEQUENCE</scope>
</reference>
<dbReference type="CDD" id="cd13530">
    <property type="entry name" value="PBP2_peptides_like"/>
    <property type="match status" value="1"/>
</dbReference>
<dbReference type="GO" id="GO:0015276">
    <property type="term" value="F:ligand-gated monoatomic ion channel activity"/>
    <property type="evidence" value="ECO:0007669"/>
    <property type="project" value="InterPro"/>
</dbReference>
<protein>
    <submittedName>
        <fullName evidence="4">Unannotated protein</fullName>
    </submittedName>
</protein>
<dbReference type="PANTHER" id="PTHR35936">
    <property type="entry name" value="MEMBRANE-BOUND LYTIC MUREIN TRANSGLYCOSYLASE F"/>
    <property type="match status" value="1"/>
</dbReference>
<dbReference type="SMART" id="SM00079">
    <property type="entry name" value="PBPe"/>
    <property type="match status" value="1"/>
</dbReference>
<dbReference type="GO" id="GO:0016020">
    <property type="term" value="C:membrane"/>
    <property type="evidence" value="ECO:0007669"/>
    <property type="project" value="InterPro"/>
</dbReference>
<gene>
    <name evidence="4" type="ORF">UFOPK3482_00927</name>
</gene>
<dbReference type="PROSITE" id="PS51257">
    <property type="entry name" value="PROKAR_LIPOPROTEIN"/>
    <property type="match status" value="1"/>
</dbReference>
<dbReference type="Gene3D" id="3.40.190.10">
    <property type="entry name" value="Periplasmic binding protein-like II"/>
    <property type="match status" value="2"/>
</dbReference>
<dbReference type="AlphaFoldDB" id="A0A6J7F0J2"/>